<keyword evidence="7" id="KW-0560">Oxidoreductase</keyword>
<proteinExistence type="inferred from homology"/>
<dbReference type="Proteomes" id="UP000721236">
    <property type="component" value="Unassembled WGS sequence"/>
</dbReference>
<evidence type="ECO:0000256" key="5">
    <source>
        <dbReference type="HAMAP-Rule" id="MF_01632"/>
    </source>
</evidence>
<gene>
    <name evidence="5 7" type="primary">ubiC</name>
    <name evidence="7" type="ORF">LMG21510_03126</name>
</gene>
<organism evidence="7 8">
    <name type="scientific">Cupriavidus respiraculi</name>
    <dbReference type="NCBI Taxonomy" id="195930"/>
    <lineage>
        <taxon>Bacteria</taxon>
        <taxon>Pseudomonadati</taxon>
        <taxon>Pseudomonadota</taxon>
        <taxon>Betaproteobacteria</taxon>
        <taxon>Burkholderiales</taxon>
        <taxon>Burkholderiaceae</taxon>
        <taxon>Cupriavidus</taxon>
    </lineage>
</organism>
<feature type="binding site" evidence="5">
    <location>
        <position position="119"/>
    </location>
    <ligand>
        <name>substrate</name>
    </ligand>
</feature>
<dbReference type="GO" id="GO:0016491">
    <property type="term" value="F:oxidoreductase activity"/>
    <property type="evidence" value="ECO:0007669"/>
    <property type="project" value="UniProtKB-KW"/>
</dbReference>
<evidence type="ECO:0000256" key="6">
    <source>
        <dbReference type="SAM" id="MobiDB-lite"/>
    </source>
</evidence>
<keyword evidence="4 5" id="KW-0670">Pyruvate</keyword>
<keyword evidence="3 5" id="KW-0456">Lyase</keyword>
<reference evidence="7 8" key="1">
    <citation type="submission" date="2021-08" db="EMBL/GenBank/DDBJ databases">
        <authorList>
            <person name="Peeters C."/>
        </authorList>
    </citation>
    <scope>NUCLEOTIDE SEQUENCE [LARGE SCALE GENOMIC DNA]</scope>
    <source>
        <strain evidence="7 8">LMG 21510</strain>
    </source>
</reference>
<name>A0ABN7YTG6_9BURK</name>
<feature type="binding site" evidence="5">
    <location>
        <position position="81"/>
    </location>
    <ligand>
        <name>substrate</name>
    </ligand>
</feature>
<dbReference type="InterPro" id="IPR007440">
    <property type="entry name" value="Chorismate--pyruvate_lyase"/>
</dbReference>
<dbReference type="GO" id="GO:0008813">
    <property type="term" value="F:chorismate lyase activity"/>
    <property type="evidence" value="ECO:0007669"/>
    <property type="project" value="UniProtKB-EC"/>
</dbReference>
<dbReference type="SUPFAM" id="SSF64288">
    <property type="entry name" value="Chorismate lyase-like"/>
    <property type="match status" value="1"/>
</dbReference>
<comment type="similarity">
    <text evidence="5">Belongs to the UbiC family.</text>
</comment>
<evidence type="ECO:0000256" key="1">
    <source>
        <dbReference type="ARBA" id="ARBA00022490"/>
    </source>
</evidence>
<evidence type="ECO:0000256" key="4">
    <source>
        <dbReference type="ARBA" id="ARBA00023317"/>
    </source>
</evidence>
<feature type="compositionally biased region" description="Basic and acidic residues" evidence="6">
    <location>
        <begin position="211"/>
        <end position="229"/>
    </location>
</feature>
<dbReference type="EC" id="4.1.3.40" evidence="5"/>
<dbReference type="Pfam" id="PF04345">
    <property type="entry name" value="Chor_lyase"/>
    <property type="match status" value="1"/>
</dbReference>
<evidence type="ECO:0000313" key="7">
    <source>
        <dbReference type="EMBL" id="CAG9176779.1"/>
    </source>
</evidence>
<dbReference type="InterPro" id="IPR028978">
    <property type="entry name" value="Chorismate_lyase_/UTRA_dom_sf"/>
</dbReference>
<comment type="pathway">
    <text evidence="5">Cofactor biosynthesis; ubiquinone biosynthesis.</text>
</comment>
<comment type="caution">
    <text evidence="5">Lacks conserved residue(s) required for the propagation of feature annotation.</text>
</comment>
<evidence type="ECO:0000256" key="3">
    <source>
        <dbReference type="ARBA" id="ARBA00023239"/>
    </source>
</evidence>
<evidence type="ECO:0000256" key="2">
    <source>
        <dbReference type="ARBA" id="ARBA00022688"/>
    </source>
</evidence>
<sequence length="229" mass="26013">MPERSAARVRRCQWSGHLPFDTDISANLRRWITGDDGSLTARLVAASSRFRVSRLSQRMEMPMPDEWREIGLGARVPALVRDVLLVCDNVPAVYGHTVVYPHRARRDWPFLGGLGDRPLGGALFVDPRVRREPFQFARLLPHHPLRQRLHRVLPAMGELAWETMLPARRSVFRRGQGLMLVTEVFLPDLATRRAPRAAPRLGAGMQIPVRPGREHHPLRPGERPLAAHE</sequence>
<keyword evidence="1 5" id="KW-0963">Cytoplasm</keyword>
<evidence type="ECO:0000313" key="8">
    <source>
        <dbReference type="Proteomes" id="UP000721236"/>
    </source>
</evidence>
<comment type="function">
    <text evidence="5">Removes the pyruvyl group from chorismate, with concomitant aromatization of the ring, to provide 4-hydroxybenzoate (4HB) for the ubiquinone pathway.</text>
</comment>
<dbReference type="EMBL" id="CAJZAH010000003">
    <property type="protein sequence ID" value="CAG9176779.1"/>
    <property type="molecule type" value="Genomic_DNA"/>
</dbReference>
<accession>A0ABN7YTG6</accession>
<keyword evidence="2 5" id="KW-0831">Ubiquinone biosynthesis</keyword>
<feature type="region of interest" description="Disordered" evidence="6">
    <location>
        <begin position="205"/>
        <end position="229"/>
    </location>
</feature>
<comment type="caution">
    <text evidence="7">The sequence shown here is derived from an EMBL/GenBank/DDBJ whole genome shotgun (WGS) entry which is preliminary data.</text>
</comment>
<dbReference type="PANTHER" id="PTHR38683:SF1">
    <property type="entry name" value="CHORISMATE PYRUVATE-LYASE"/>
    <property type="match status" value="1"/>
</dbReference>
<dbReference type="RefSeq" id="WP_222208488.1">
    <property type="nucleotide sequence ID" value="NZ_CAJZAH010000003.1"/>
</dbReference>
<dbReference type="PANTHER" id="PTHR38683">
    <property type="entry name" value="CHORISMATE PYRUVATE-LYASE"/>
    <property type="match status" value="1"/>
</dbReference>
<dbReference type="HAMAP" id="MF_01632">
    <property type="entry name" value="UbiC"/>
    <property type="match status" value="1"/>
</dbReference>
<dbReference type="Gene3D" id="3.40.1410.10">
    <property type="entry name" value="Chorismate lyase-like"/>
    <property type="match status" value="1"/>
</dbReference>
<protein>
    <recommendedName>
        <fullName evidence="5">Probable chorismate pyruvate-lyase</fullName>
        <shortName evidence="5">CL</shortName>
        <shortName evidence="5">CPL</shortName>
        <ecNumber evidence="5">4.1.3.40</ecNumber>
    </recommendedName>
</protein>
<feature type="binding site" evidence="5">
    <location>
        <position position="183"/>
    </location>
    <ligand>
        <name>substrate</name>
    </ligand>
</feature>
<keyword evidence="8" id="KW-1185">Reference proteome</keyword>
<comment type="subcellular location">
    <subcellularLocation>
        <location evidence="5">Cytoplasm</location>
    </subcellularLocation>
</comment>
<comment type="catalytic activity">
    <reaction evidence="5">
        <text>chorismate = 4-hydroxybenzoate + pyruvate</text>
        <dbReference type="Rhea" id="RHEA:16505"/>
        <dbReference type="ChEBI" id="CHEBI:15361"/>
        <dbReference type="ChEBI" id="CHEBI:17879"/>
        <dbReference type="ChEBI" id="CHEBI:29748"/>
        <dbReference type="EC" id="4.1.3.40"/>
    </reaction>
</comment>